<dbReference type="GO" id="GO:0090560">
    <property type="term" value="F:2-(3-amino-3-carboxypropyl)histidine synthase activity"/>
    <property type="evidence" value="ECO:0007669"/>
    <property type="project" value="UniProtKB-UniRule"/>
</dbReference>
<dbReference type="InterPro" id="IPR035435">
    <property type="entry name" value="DPH1/DPH2_euk_archaea"/>
</dbReference>
<sequence length="351" mass="39824">MHAWIILSRIILSISVALQFPEGLLIYSCLISDILEKYADCETIIFGDVTYGACCVDDYTAKILGCDLLIHYGHSCLIPIQDTTGIHLLYIFVTIDINISHFMEVIKNNFTTTERLALVSTIQFISSIQSVKSELSQFNYDIFIPQCKPLSPGEILGCTSPKLPKDISSIIYLGDGRFHLESIMIQNPTISAYQYDPYSKRLSREKYDFNLMVNKRKEAIRVAKIAKSFGLIQGCLGRQGNIRIVEDLESKLKAANRKTTRILLSEISPEKLVLFDHIDCFVQVACPRLSIDWGDAFFKPLLSPYELAIALEYLAFDISNYSMDFYANESSGPWTNNHVTHRPKRTHIKIV</sequence>
<organism evidence="14 16">
    <name type="scientific">Dracunculus medinensis</name>
    <name type="common">Guinea worm</name>
    <dbReference type="NCBI Taxonomy" id="318479"/>
    <lineage>
        <taxon>Eukaryota</taxon>
        <taxon>Metazoa</taxon>
        <taxon>Ecdysozoa</taxon>
        <taxon>Nematoda</taxon>
        <taxon>Chromadorea</taxon>
        <taxon>Rhabditida</taxon>
        <taxon>Spirurina</taxon>
        <taxon>Dracunculoidea</taxon>
        <taxon>Dracunculidae</taxon>
        <taxon>Dracunculus</taxon>
    </lineage>
</organism>
<comment type="similarity">
    <text evidence="2 11">Belongs to the DPH1/DPH2 family. DPH1 subfamily.</text>
</comment>
<dbReference type="GO" id="GO:0051539">
    <property type="term" value="F:4 iron, 4 sulfur cluster binding"/>
    <property type="evidence" value="ECO:0007669"/>
    <property type="project" value="UniProtKB-UniRule"/>
</dbReference>
<feature type="signal peptide" evidence="12">
    <location>
        <begin position="1"/>
        <end position="17"/>
    </location>
</feature>
<proteinExistence type="inferred from homology"/>
<keyword evidence="6 11" id="KW-0949">S-adenosyl-L-methionine</keyword>
<keyword evidence="9" id="KW-0411">Iron-sulfur</keyword>
<dbReference type="InterPro" id="IPR042264">
    <property type="entry name" value="DPH1/DPH2_2"/>
</dbReference>
<protein>
    <recommendedName>
        <fullName evidence="4 11">2-(3-amino-3-carboxypropyl)histidine synthase subunit 1</fullName>
        <ecNumber evidence="3 11">2.5.1.108</ecNumber>
    </recommendedName>
</protein>
<accession>A0A0N4U1X0</accession>
<dbReference type="Gene3D" id="3.40.50.11860">
    <property type="entry name" value="Diphthamide synthesis DPH1/DPH2 domain 3"/>
    <property type="match status" value="1"/>
</dbReference>
<reference evidence="16" key="1">
    <citation type="submission" date="2017-02" db="UniProtKB">
        <authorList>
            <consortium name="WormBaseParasite"/>
        </authorList>
    </citation>
    <scope>IDENTIFICATION</scope>
</reference>
<dbReference type="InterPro" id="IPR016435">
    <property type="entry name" value="DPH1/DPH2"/>
</dbReference>
<dbReference type="InterPro" id="IPR042265">
    <property type="entry name" value="DPH1/DPH2_3"/>
</dbReference>
<dbReference type="FunFam" id="3.40.50.11850:FF:000001">
    <property type="entry name" value="2-(3-amino-3-carboxypropyl)histidine synthase subunit 1"/>
    <property type="match status" value="1"/>
</dbReference>
<evidence type="ECO:0000256" key="7">
    <source>
        <dbReference type="ARBA" id="ARBA00022723"/>
    </source>
</evidence>
<dbReference type="Gene3D" id="3.40.50.11840">
    <property type="entry name" value="Diphthamide synthesis DPH1/DPH2 domain 1"/>
    <property type="match status" value="1"/>
</dbReference>
<keyword evidence="5 11" id="KW-0808">Transferase</keyword>
<evidence type="ECO:0000256" key="8">
    <source>
        <dbReference type="ARBA" id="ARBA00023004"/>
    </source>
</evidence>
<dbReference type="WBParaSite" id="DME_0000063201-mRNA-1">
    <property type="protein sequence ID" value="DME_0000063201-mRNA-1"/>
    <property type="gene ID" value="DME_0000063201"/>
</dbReference>
<dbReference type="PANTHER" id="PTHR10762">
    <property type="entry name" value="DIPHTHAMIDE BIOSYNTHESIS PROTEIN"/>
    <property type="match status" value="1"/>
</dbReference>
<evidence type="ECO:0000256" key="1">
    <source>
        <dbReference type="ARBA" id="ARBA00005156"/>
    </source>
</evidence>
<dbReference type="STRING" id="318479.A0A0N4U1X0"/>
<evidence type="ECO:0000256" key="11">
    <source>
        <dbReference type="PIRNR" id="PIRNR004967"/>
    </source>
</evidence>
<evidence type="ECO:0000256" key="9">
    <source>
        <dbReference type="ARBA" id="ARBA00023014"/>
    </source>
</evidence>
<evidence type="ECO:0000256" key="12">
    <source>
        <dbReference type="SAM" id="SignalP"/>
    </source>
</evidence>
<keyword evidence="7" id="KW-0479">Metal-binding</keyword>
<name>A0A0N4U1X0_DRAME</name>
<evidence type="ECO:0000313" key="13">
    <source>
        <dbReference type="EMBL" id="VDN55019.1"/>
    </source>
</evidence>
<dbReference type="Proteomes" id="UP000274756">
    <property type="component" value="Unassembled WGS sequence"/>
</dbReference>
<dbReference type="UniPathway" id="UPA00559"/>
<dbReference type="InterPro" id="IPR042263">
    <property type="entry name" value="DPH1/DPH2_1"/>
</dbReference>
<dbReference type="Gene3D" id="3.40.50.11850">
    <property type="entry name" value="Diphthamide synthesis DPH1/DPH2 domain 2"/>
    <property type="match status" value="1"/>
</dbReference>
<keyword evidence="8" id="KW-0408">Iron</keyword>
<gene>
    <name evidence="13" type="ORF">DME_LOCUS4992</name>
</gene>
<evidence type="ECO:0000256" key="6">
    <source>
        <dbReference type="ARBA" id="ARBA00022691"/>
    </source>
</evidence>
<comment type="catalytic activity">
    <reaction evidence="10 11">
        <text>L-histidyl-[translation elongation factor 2] + S-adenosyl-L-methionine = 2-[(3S)-amino-3-carboxypropyl]-L-histidyl-[translation elongation factor 2] + S-methyl-5'-thioadenosine + H(+)</text>
        <dbReference type="Rhea" id="RHEA:36783"/>
        <dbReference type="Rhea" id="RHEA-COMP:9748"/>
        <dbReference type="Rhea" id="RHEA-COMP:9749"/>
        <dbReference type="ChEBI" id="CHEBI:15378"/>
        <dbReference type="ChEBI" id="CHEBI:17509"/>
        <dbReference type="ChEBI" id="CHEBI:29979"/>
        <dbReference type="ChEBI" id="CHEBI:59789"/>
        <dbReference type="ChEBI" id="CHEBI:73995"/>
        <dbReference type="EC" id="2.5.1.108"/>
    </reaction>
</comment>
<keyword evidence="12" id="KW-0732">Signal</keyword>
<reference evidence="13 15" key="2">
    <citation type="submission" date="2018-11" db="EMBL/GenBank/DDBJ databases">
        <authorList>
            <consortium name="Pathogen Informatics"/>
        </authorList>
    </citation>
    <scope>NUCLEOTIDE SEQUENCE [LARGE SCALE GENOMIC DNA]</scope>
</reference>
<comment type="pathway">
    <text evidence="1 11">Protein modification; peptidyl-diphthamide biosynthesis.</text>
</comment>
<evidence type="ECO:0000256" key="4">
    <source>
        <dbReference type="ARBA" id="ARBA00021915"/>
    </source>
</evidence>
<comment type="cofactor">
    <cofactor evidence="11">
        <name>[4Fe-4S] cluster</name>
        <dbReference type="ChEBI" id="CHEBI:49883"/>
    </cofactor>
    <text evidence="11">Binds 1 [4Fe-4S] cluster per subunit. The cluster is coordinated with 3 cysteines and an exchangeable S-adenosyl-L-methionine.</text>
</comment>
<dbReference type="GO" id="GO:0017183">
    <property type="term" value="P:protein histidyl modification to diphthamide"/>
    <property type="evidence" value="ECO:0007669"/>
    <property type="project" value="UniProtKB-UniRule"/>
</dbReference>
<evidence type="ECO:0000256" key="2">
    <source>
        <dbReference type="ARBA" id="ARBA00010173"/>
    </source>
</evidence>
<evidence type="ECO:0000256" key="5">
    <source>
        <dbReference type="ARBA" id="ARBA00022679"/>
    </source>
</evidence>
<dbReference type="AlphaFoldDB" id="A0A0N4U1X0"/>
<keyword evidence="15" id="KW-1185">Reference proteome</keyword>
<evidence type="ECO:0000313" key="15">
    <source>
        <dbReference type="Proteomes" id="UP000274756"/>
    </source>
</evidence>
<comment type="function">
    <text evidence="11">Catalyzes the first step of diphthamide biosynthesis, a post-translational modification of histidine which occurs in elongation factor 2.</text>
</comment>
<dbReference type="Pfam" id="PF01866">
    <property type="entry name" value="Diphthamide_syn"/>
    <property type="match status" value="1"/>
</dbReference>
<dbReference type="FunFam" id="3.40.50.11860:FF:000002">
    <property type="entry name" value="2-(3-amino-3-carboxypropyl)histidine synthase subunit 1"/>
    <property type="match status" value="1"/>
</dbReference>
<dbReference type="NCBIfam" id="TIGR00322">
    <property type="entry name" value="diphth2_R"/>
    <property type="match status" value="1"/>
</dbReference>
<evidence type="ECO:0000256" key="3">
    <source>
        <dbReference type="ARBA" id="ARBA00012221"/>
    </source>
</evidence>
<keyword evidence="11" id="KW-0004">4Fe-4S</keyword>
<evidence type="ECO:0000313" key="14">
    <source>
        <dbReference type="Proteomes" id="UP000038040"/>
    </source>
</evidence>
<evidence type="ECO:0000313" key="16">
    <source>
        <dbReference type="WBParaSite" id="DME_0000063201-mRNA-1"/>
    </source>
</evidence>
<dbReference type="SFLD" id="SFLDS00032">
    <property type="entry name" value="Radical_SAM_3-amino-3-carboxyp"/>
    <property type="match status" value="1"/>
</dbReference>
<dbReference type="EC" id="2.5.1.108" evidence="3 11"/>
<dbReference type="GO" id="GO:0046872">
    <property type="term" value="F:metal ion binding"/>
    <property type="evidence" value="ECO:0007669"/>
    <property type="project" value="UniProtKB-KW"/>
</dbReference>
<dbReference type="PIRSF" id="PIRSF004967">
    <property type="entry name" value="DPH1"/>
    <property type="match status" value="1"/>
</dbReference>
<dbReference type="FunFam" id="3.40.50.11840:FF:000001">
    <property type="entry name" value="2-(3-amino-3-carboxypropyl)histidine synthase subunit 1"/>
    <property type="match status" value="1"/>
</dbReference>
<dbReference type="EMBL" id="UYYG01001151">
    <property type="protein sequence ID" value="VDN55019.1"/>
    <property type="molecule type" value="Genomic_DNA"/>
</dbReference>
<dbReference type="OrthoDB" id="1649088at2759"/>
<dbReference type="Proteomes" id="UP000038040">
    <property type="component" value="Unplaced"/>
</dbReference>
<feature type="chain" id="PRO_5033229828" description="2-(3-amino-3-carboxypropyl)histidine synthase subunit 1" evidence="12">
    <location>
        <begin position="18"/>
        <end position="351"/>
    </location>
</feature>
<dbReference type="PANTHER" id="PTHR10762:SF1">
    <property type="entry name" value="2-(3-AMINO-3-CARBOXYPROPYL)HISTIDINE SYNTHASE SUBUNIT 1"/>
    <property type="match status" value="1"/>
</dbReference>
<evidence type="ECO:0000256" key="10">
    <source>
        <dbReference type="ARBA" id="ARBA00048403"/>
    </source>
</evidence>